<dbReference type="PANTHER" id="PTHR12599:SF0">
    <property type="entry name" value="PTERIN-4-ALPHA-CARBINOLAMINE DEHYDRATASE"/>
    <property type="match status" value="1"/>
</dbReference>
<comment type="similarity">
    <text evidence="2">Belongs to the pterin-4-alpha-carbinolamine dehydratase family.</text>
</comment>
<dbReference type="AlphaFoldDB" id="A0A4S4FZJ1"/>
<dbReference type="Gene3D" id="3.30.1360.20">
    <property type="entry name" value="Transcriptional coactivator/pterin dehydratase"/>
    <property type="match status" value="1"/>
</dbReference>
<evidence type="ECO:0000256" key="2">
    <source>
        <dbReference type="ARBA" id="ARBA00006472"/>
    </source>
</evidence>
<dbReference type="Pfam" id="PF01329">
    <property type="entry name" value="Pterin_4a"/>
    <property type="match status" value="1"/>
</dbReference>
<feature type="compositionally biased region" description="Basic residues" evidence="6">
    <location>
        <begin position="15"/>
        <end position="24"/>
    </location>
</feature>
<protein>
    <recommendedName>
        <fullName evidence="4">Putative pterin-4-alpha-carbinolamine dehydratase</fullName>
        <ecNumber evidence="3">4.2.1.96</ecNumber>
    </recommendedName>
</protein>
<dbReference type="Proteomes" id="UP000307380">
    <property type="component" value="Unassembled WGS sequence"/>
</dbReference>
<reference evidence="7 8" key="1">
    <citation type="submission" date="2019-04" db="EMBL/GenBank/DDBJ databases">
        <authorList>
            <person name="Jiang L."/>
        </authorList>
    </citation>
    <scope>NUCLEOTIDE SEQUENCE [LARGE SCALE GENOMIC DNA]</scope>
    <source>
        <strain evidence="7 8">YIM 131861</strain>
    </source>
</reference>
<dbReference type="GO" id="GO:0008124">
    <property type="term" value="F:4-alpha-hydroxytetrahydrobiopterin dehydratase activity"/>
    <property type="evidence" value="ECO:0007669"/>
    <property type="project" value="UniProtKB-EC"/>
</dbReference>
<dbReference type="CDD" id="cd00488">
    <property type="entry name" value="PCD_DCoH"/>
    <property type="match status" value="1"/>
</dbReference>
<dbReference type="InterPro" id="IPR036428">
    <property type="entry name" value="PCD_sf"/>
</dbReference>
<comment type="caution">
    <text evidence="7">The sequence shown here is derived from an EMBL/GenBank/DDBJ whole genome shotgun (WGS) entry which is preliminary data.</text>
</comment>
<dbReference type="GO" id="GO:0006729">
    <property type="term" value="P:tetrahydrobiopterin biosynthetic process"/>
    <property type="evidence" value="ECO:0007669"/>
    <property type="project" value="InterPro"/>
</dbReference>
<proteinExistence type="inferred from homology"/>
<feature type="region of interest" description="Disordered" evidence="6">
    <location>
        <begin position="1"/>
        <end position="54"/>
    </location>
</feature>
<accession>A0A4S4FZJ1</accession>
<dbReference type="EC" id="4.2.1.96" evidence="3"/>
<evidence type="ECO:0000256" key="5">
    <source>
        <dbReference type="ARBA" id="ARBA00023239"/>
    </source>
</evidence>
<organism evidence="7 8">
    <name type="scientific">Orlajensenia flava</name>
    <dbReference type="NCBI Taxonomy" id="2565934"/>
    <lineage>
        <taxon>Bacteria</taxon>
        <taxon>Bacillati</taxon>
        <taxon>Actinomycetota</taxon>
        <taxon>Actinomycetes</taxon>
        <taxon>Micrococcales</taxon>
        <taxon>Microbacteriaceae</taxon>
        <taxon>Orlajensenia</taxon>
    </lineage>
</organism>
<keyword evidence="8" id="KW-1185">Reference proteome</keyword>
<evidence type="ECO:0000256" key="4">
    <source>
        <dbReference type="ARBA" id="ARBA00021735"/>
    </source>
</evidence>
<gene>
    <name evidence="7" type="ORF">E6C70_05530</name>
</gene>
<evidence type="ECO:0000256" key="6">
    <source>
        <dbReference type="SAM" id="MobiDB-lite"/>
    </source>
</evidence>
<evidence type="ECO:0000313" key="7">
    <source>
        <dbReference type="EMBL" id="THG35505.1"/>
    </source>
</evidence>
<dbReference type="InterPro" id="IPR001533">
    <property type="entry name" value="Pterin_deHydtase"/>
</dbReference>
<evidence type="ECO:0000256" key="1">
    <source>
        <dbReference type="ARBA" id="ARBA00001554"/>
    </source>
</evidence>
<sequence length="145" mass="15941">MTDLILHSSPDPRHSFRHPRGAGHRHPEDRRHRVPSRSGRGQDETMSDILGPDQTDTALDGTAFSHLGDVLLGSYSTRDFAASVRLLDAVAVLADELNHHPDVRVGYGTIEFELSSHDVDGVTQRDVDLALRIQQVADDQGAESE</sequence>
<comment type="catalytic activity">
    <reaction evidence="1">
        <text>(4aS,6R)-4a-hydroxy-L-erythro-5,6,7,8-tetrahydrobiopterin = (6R)-L-erythro-6,7-dihydrobiopterin + H2O</text>
        <dbReference type="Rhea" id="RHEA:11920"/>
        <dbReference type="ChEBI" id="CHEBI:15377"/>
        <dbReference type="ChEBI" id="CHEBI:15642"/>
        <dbReference type="ChEBI" id="CHEBI:43120"/>
        <dbReference type="EC" id="4.2.1.96"/>
    </reaction>
</comment>
<name>A0A4S4FZJ1_9MICO</name>
<dbReference type="OrthoDB" id="15077at2"/>
<dbReference type="SUPFAM" id="SSF55248">
    <property type="entry name" value="PCD-like"/>
    <property type="match status" value="1"/>
</dbReference>
<dbReference type="EMBL" id="SSSN01000003">
    <property type="protein sequence ID" value="THG35505.1"/>
    <property type="molecule type" value="Genomic_DNA"/>
</dbReference>
<evidence type="ECO:0000313" key="8">
    <source>
        <dbReference type="Proteomes" id="UP000307380"/>
    </source>
</evidence>
<keyword evidence="5" id="KW-0456">Lyase</keyword>
<evidence type="ECO:0000256" key="3">
    <source>
        <dbReference type="ARBA" id="ARBA00013252"/>
    </source>
</evidence>
<dbReference type="PANTHER" id="PTHR12599">
    <property type="entry name" value="PTERIN-4-ALPHA-CARBINOLAMINE DEHYDRATASE"/>
    <property type="match status" value="1"/>
</dbReference>